<dbReference type="OrthoDB" id="5607at2759"/>
<reference evidence="2 3" key="1">
    <citation type="submission" date="2014-06" db="EMBL/GenBank/DDBJ databases">
        <title>Evolutionary Origins and Diversification of the Mycorrhizal Mutualists.</title>
        <authorList>
            <consortium name="DOE Joint Genome Institute"/>
            <consortium name="Mycorrhizal Genomics Consortium"/>
            <person name="Kohler A."/>
            <person name="Kuo A."/>
            <person name="Nagy L.G."/>
            <person name="Floudas D."/>
            <person name="Copeland A."/>
            <person name="Barry K.W."/>
            <person name="Cichocki N."/>
            <person name="Veneault-Fourrey C."/>
            <person name="LaButti K."/>
            <person name="Lindquist E.A."/>
            <person name="Lipzen A."/>
            <person name="Lundell T."/>
            <person name="Morin E."/>
            <person name="Murat C."/>
            <person name="Riley R."/>
            <person name="Ohm R."/>
            <person name="Sun H."/>
            <person name="Tunlid A."/>
            <person name="Henrissat B."/>
            <person name="Grigoriev I.V."/>
            <person name="Hibbett D.S."/>
            <person name="Martin F."/>
        </authorList>
    </citation>
    <scope>NUCLEOTIDE SEQUENCE [LARGE SCALE GENOMIC DNA]</scope>
    <source>
        <strain evidence="2 3">SS14</strain>
    </source>
</reference>
<dbReference type="InterPro" id="IPR008125">
    <property type="entry name" value="Streptothricin_AcTrfase"/>
</dbReference>
<keyword evidence="3" id="KW-1185">Reference proteome</keyword>
<dbReference type="EMBL" id="KN837272">
    <property type="protein sequence ID" value="KIJ29902.1"/>
    <property type="molecule type" value="Genomic_DNA"/>
</dbReference>
<evidence type="ECO:0000313" key="2">
    <source>
        <dbReference type="EMBL" id="KIJ29902.1"/>
    </source>
</evidence>
<dbReference type="HOGENOM" id="CLU_095996_1_0_1"/>
<dbReference type="PROSITE" id="PS51186">
    <property type="entry name" value="GNAT"/>
    <property type="match status" value="1"/>
</dbReference>
<dbReference type="InterPro" id="IPR016181">
    <property type="entry name" value="Acyl_CoA_acyltransferase"/>
</dbReference>
<name>A0A0C9UM88_SPHS4</name>
<sequence>MIDIKQIDKSYLPIYDTIPMLVRVESEYAVEPIDGGLGGFLFQLKEVTTPYTKDLGKYEKPSKYEERFDISNWAFFIAFDTDKPNPDGSGPLAVGAITLVGRTPNVDMLDRRDDLAVLWDIRVREESQRLGLGTKLFTTAVRWARKQGFKQLKIEAQNNNIAACRFYRKQGALLGGLNKYAYYDDPDIRGDVQLFWYLDL</sequence>
<proteinExistence type="predicted"/>
<dbReference type="Proteomes" id="UP000054279">
    <property type="component" value="Unassembled WGS sequence"/>
</dbReference>
<dbReference type="Pfam" id="PF00583">
    <property type="entry name" value="Acetyltransf_1"/>
    <property type="match status" value="1"/>
</dbReference>
<protein>
    <submittedName>
        <fullName evidence="2">Unplaced genomic scaffold SPHSTscaffold_197, whole genome shotgun sequence</fullName>
    </submittedName>
</protein>
<accession>A0A0C9UM88</accession>
<dbReference type="InterPro" id="IPR000182">
    <property type="entry name" value="GNAT_dom"/>
</dbReference>
<dbReference type="PRINTS" id="PR01754">
    <property type="entry name" value="SACTRNSFRASE"/>
</dbReference>
<dbReference type="Gene3D" id="3.40.630.30">
    <property type="match status" value="1"/>
</dbReference>
<evidence type="ECO:0000313" key="3">
    <source>
        <dbReference type="Proteomes" id="UP000054279"/>
    </source>
</evidence>
<feature type="domain" description="N-acetyltransferase" evidence="1">
    <location>
        <begin position="42"/>
        <end position="200"/>
    </location>
</feature>
<dbReference type="GO" id="GO:0016747">
    <property type="term" value="F:acyltransferase activity, transferring groups other than amino-acyl groups"/>
    <property type="evidence" value="ECO:0007669"/>
    <property type="project" value="InterPro"/>
</dbReference>
<dbReference type="SUPFAM" id="SSF55729">
    <property type="entry name" value="Acyl-CoA N-acyltransferases (Nat)"/>
    <property type="match status" value="1"/>
</dbReference>
<dbReference type="AlphaFoldDB" id="A0A0C9UM88"/>
<organism evidence="2 3">
    <name type="scientific">Sphaerobolus stellatus (strain SS14)</name>
    <dbReference type="NCBI Taxonomy" id="990650"/>
    <lineage>
        <taxon>Eukaryota</taxon>
        <taxon>Fungi</taxon>
        <taxon>Dikarya</taxon>
        <taxon>Basidiomycota</taxon>
        <taxon>Agaricomycotina</taxon>
        <taxon>Agaricomycetes</taxon>
        <taxon>Phallomycetidae</taxon>
        <taxon>Geastrales</taxon>
        <taxon>Sphaerobolaceae</taxon>
        <taxon>Sphaerobolus</taxon>
    </lineage>
</organism>
<dbReference type="CDD" id="cd04301">
    <property type="entry name" value="NAT_SF"/>
    <property type="match status" value="1"/>
</dbReference>
<evidence type="ECO:0000259" key="1">
    <source>
        <dbReference type="PROSITE" id="PS51186"/>
    </source>
</evidence>
<gene>
    <name evidence="2" type="ORF">M422DRAFT_36758</name>
</gene>